<dbReference type="Proteomes" id="UP000236527">
    <property type="component" value="Unassembled WGS sequence"/>
</dbReference>
<sequence length="90" mass="10244">MAVEMLVEPQKLGVNVLMKVGDRVRVNQSVVVYHHPEHRSQAFDLKGSEGEIVDIVTQWQGRPVSANLPVLVQFSKKFKAHLRENELEII</sequence>
<dbReference type="InterPro" id="IPR008990">
    <property type="entry name" value="Elect_transpt_acc-like_dom_sf"/>
</dbReference>
<evidence type="ECO:0000313" key="6">
    <source>
        <dbReference type="EMBL" id="GBE94031.1"/>
    </source>
</evidence>
<dbReference type="GO" id="GO:0016491">
    <property type="term" value="F:oxidoreductase activity"/>
    <property type="evidence" value="ECO:0007669"/>
    <property type="project" value="UniProtKB-KW"/>
</dbReference>
<evidence type="ECO:0000259" key="5">
    <source>
        <dbReference type="Pfam" id="PF02941"/>
    </source>
</evidence>
<dbReference type="GO" id="GO:0015979">
    <property type="term" value="P:photosynthesis"/>
    <property type="evidence" value="ECO:0007669"/>
    <property type="project" value="InterPro"/>
</dbReference>
<comment type="similarity">
    <text evidence="4">Belongs to the ferredoxin thioredoxin reductase alpha subunit family.</text>
</comment>
<dbReference type="RefSeq" id="WP_096584594.1">
    <property type="nucleotide sequence ID" value="NZ_DF978433.1"/>
</dbReference>
<proteinExistence type="inferred from homology"/>
<dbReference type="Gene3D" id="2.30.30.50">
    <property type="match status" value="1"/>
</dbReference>
<dbReference type="Pfam" id="PF02941">
    <property type="entry name" value="FeThRed_A"/>
    <property type="match status" value="1"/>
</dbReference>
<dbReference type="InterPro" id="IPR044166">
    <property type="entry name" value="FTRV"/>
</dbReference>
<evidence type="ECO:0000256" key="1">
    <source>
        <dbReference type="ARBA" id="ARBA00023002"/>
    </source>
</evidence>
<feature type="domain" description="Ferredoxin thioredoxin reductase alpha chain" evidence="5">
    <location>
        <begin position="20"/>
        <end position="86"/>
    </location>
</feature>
<reference evidence="7" key="1">
    <citation type="journal article" date="2018" name="Genome Announc.">
        <title>Draft Genome Sequence of the Nitrogen-Fixing and Hormogonia-Inducing Cyanobacterium Nostoc cycadae Strain WK-1, Isolated from the Coralloid Roots of Cycas revoluta.</title>
        <authorList>
            <person name="Kanesaki Y."/>
            <person name="Hirose M."/>
            <person name="Hirose Y."/>
            <person name="Fujisawa T."/>
            <person name="Nakamura Y."/>
            <person name="Watanabe S."/>
            <person name="Matsunaga S."/>
            <person name="Uchida H."/>
            <person name="Murakami A."/>
        </authorList>
    </citation>
    <scope>NUCLEOTIDE SEQUENCE [LARGE SCALE GENOMIC DNA]</scope>
    <source>
        <strain evidence="7">WK-1</strain>
    </source>
</reference>
<evidence type="ECO:0000256" key="4">
    <source>
        <dbReference type="ARBA" id="ARBA00034490"/>
    </source>
</evidence>
<comment type="subunit">
    <text evidence="2">Heterodimer of subunit A (variable subunit) and subunit B (catalytic subunit). Heterodimeric FTR forms a complex with ferredoxin and thioredoxin.</text>
</comment>
<evidence type="ECO:0000313" key="7">
    <source>
        <dbReference type="Proteomes" id="UP000236527"/>
    </source>
</evidence>
<protein>
    <submittedName>
        <fullName evidence="6">Ferredoxin thioredoxin reductase subunit alpha</fullName>
    </submittedName>
</protein>
<evidence type="ECO:0000256" key="2">
    <source>
        <dbReference type="ARBA" id="ARBA00026011"/>
    </source>
</evidence>
<organism evidence="6 7">
    <name type="scientific">Nostoc cycadae WK-1</name>
    <dbReference type="NCBI Taxonomy" id="1861711"/>
    <lineage>
        <taxon>Bacteria</taxon>
        <taxon>Bacillati</taxon>
        <taxon>Cyanobacteriota</taxon>
        <taxon>Cyanophyceae</taxon>
        <taxon>Nostocales</taxon>
        <taxon>Nostocaceae</taxon>
        <taxon>Nostoc</taxon>
    </lineage>
</organism>
<evidence type="ECO:0000256" key="3">
    <source>
        <dbReference type="ARBA" id="ARBA00034474"/>
    </source>
</evidence>
<dbReference type="PANTHER" id="PTHR46937:SF4">
    <property type="entry name" value="FERREDOXIN-THIOREDOXIN REDUCTASE SUBUNIT A1, CHLOROPLASTIC"/>
    <property type="match status" value="1"/>
</dbReference>
<keyword evidence="7" id="KW-1185">Reference proteome</keyword>
<comment type="caution">
    <text evidence="6">The sequence shown here is derived from an EMBL/GenBank/DDBJ whole genome shotgun (WGS) entry which is preliminary data.</text>
</comment>
<dbReference type="EMBL" id="BDGE01000063">
    <property type="protein sequence ID" value="GBE94031.1"/>
    <property type="molecule type" value="Genomic_DNA"/>
</dbReference>
<accession>A0A2H6LLD6</accession>
<dbReference type="AlphaFoldDB" id="A0A2H6LLD6"/>
<comment type="function">
    <text evidence="3">Variable subunit of the ferredoxin-thioredoxin reductase (FTR), which catalyzes the two-electron reduction of thioredoxins by the electrons provided by reduced ferredoxin.</text>
</comment>
<dbReference type="InterPro" id="IPR004207">
    <property type="entry name" value="Fd_thioredoxin_Rdtase_alpha"/>
</dbReference>
<gene>
    <name evidence="6" type="ORF">NCWK1_3797</name>
</gene>
<dbReference type="PANTHER" id="PTHR46937">
    <property type="entry name" value="FERREDOXIN-THIOREDOXIN REDUCTASE, VARIABLE CHAIN"/>
    <property type="match status" value="1"/>
</dbReference>
<name>A0A2H6LLD6_9NOSO</name>
<dbReference type="SUPFAM" id="SSF50090">
    <property type="entry name" value="Electron transport accessory proteins"/>
    <property type="match status" value="1"/>
</dbReference>
<keyword evidence="1" id="KW-0560">Oxidoreductase</keyword>